<keyword evidence="2" id="KW-1133">Transmembrane helix</keyword>
<evidence type="ECO:0000256" key="2">
    <source>
        <dbReference type="SAM" id="Phobius"/>
    </source>
</evidence>
<keyword evidence="2" id="KW-0472">Membrane</keyword>
<dbReference type="Proteomes" id="UP000655410">
    <property type="component" value="Unassembled WGS sequence"/>
</dbReference>
<organism evidence="3 4">
    <name type="scientific">Nocardioides phosphati</name>
    <dbReference type="NCBI Taxonomy" id="1867775"/>
    <lineage>
        <taxon>Bacteria</taxon>
        <taxon>Bacillati</taxon>
        <taxon>Actinomycetota</taxon>
        <taxon>Actinomycetes</taxon>
        <taxon>Propionibacteriales</taxon>
        <taxon>Nocardioidaceae</taxon>
        <taxon>Nocardioides</taxon>
    </lineage>
</organism>
<feature type="compositionally biased region" description="Low complexity" evidence="1">
    <location>
        <begin position="33"/>
        <end position="43"/>
    </location>
</feature>
<sequence>MENQVNHARAALDVLTALQGGPVATPEAREVDAAAAPLEPQRAAKTRTAKVRAPKVRTPKVRAPREARAPQVRTPKERTPRAPKAARAVAAPEPLPAVPAPAASASDDLERIETRPRRLARRVTGLLLLLSLAATATTAWAAWTVRDTTLGGVALILGALTAGLWFLRVVSVTTTVSLLGPRLEVTQAGQRRVWDLASPYSPVDHVRGRPGRPGWRVVLRNADGSTFAIDGTMVPAKRFTEILSRYRPEL</sequence>
<feature type="compositionally biased region" description="Basic residues" evidence="1">
    <location>
        <begin position="44"/>
        <end position="62"/>
    </location>
</feature>
<feature type="transmembrane region" description="Helical" evidence="2">
    <location>
        <begin position="149"/>
        <end position="167"/>
    </location>
</feature>
<dbReference type="EMBL" id="BMNI01000003">
    <property type="protein sequence ID" value="GGO89320.1"/>
    <property type="molecule type" value="Genomic_DNA"/>
</dbReference>
<feature type="compositionally biased region" description="Basic and acidic residues" evidence="1">
    <location>
        <begin position="63"/>
        <end position="80"/>
    </location>
</feature>
<protein>
    <recommendedName>
        <fullName evidence="5">PH domain-containing protein</fullName>
    </recommendedName>
</protein>
<evidence type="ECO:0000313" key="4">
    <source>
        <dbReference type="Proteomes" id="UP000655410"/>
    </source>
</evidence>
<keyword evidence="4" id="KW-1185">Reference proteome</keyword>
<evidence type="ECO:0008006" key="5">
    <source>
        <dbReference type="Google" id="ProtNLM"/>
    </source>
</evidence>
<gene>
    <name evidence="3" type="ORF">GCM10011584_18460</name>
</gene>
<evidence type="ECO:0000313" key="3">
    <source>
        <dbReference type="EMBL" id="GGO89320.1"/>
    </source>
</evidence>
<feature type="compositionally biased region" description="Low complexity" evidence="1">
    <location>
        <begin position="82"/>
        <end position="92"/>
    </location>
</feature>
<proteinExistence type="predicted"/>
<evidence type="ECO:0000256" key="1">
    <source>
        <dbReference type="SAM" id="MobiDB-lite"/>
    </source>
</evidence>
<reference evidence="4" key="1">
    <citation type="journal article" date="2019" name="Int. J. Syst. Evol. Microbiol.">
        <title>The Global Catalogue of Microorganisms (GCM) 10K type strain sequencing project: providing services to taxonomists for standard genome sequencing and annotation.</title>
        <authorList>
            <consortium name="The Broad Institute Genomics Platform"/>
            <consortium name="The Broad Institute Genome Sequencing Center for Infectious Disease"/>
            <person name="Wu L."/>
            <person name="Ma J."/>
        </authorList>
    </citation>
    <scope>NUCLEOTIDE SEQUENCE [LARGE SCALE GENOMIC DNA]</scope>
    <source>
        <strain evidence="4">CGMCC 4.7371</strain>
    </source>
</reference>
<dbReference type="RefSeq" id="WP_188783707.1">
    <property type="nucleotide sequence ID" value="NZ_BMNI01000003.1"/>
</dbReference>
<feature type="transmembrane region" description="Helical" evidence="2">
    <location>
        <begin position="123"/>
        <end position="143"/>
    </location>
</feature>
<accession>A0ABQ2NB45</accession>
<name>A0ABQ2NB45_9ACTN</name>
<comment type="caution">
    <text evidence="3">The sequence shown here is derived from an EMBL/GenBank/DDBJ whole genome shotgun (WGS) entry which is preliminary data.</text>
</comment>
<feature type="region of interest" description="Disordered" evidence="1">
    <location>
        <begin position="20"/>
        <end position="109"/>
    </location>
</feature>
<keyword evidence="2" id="KW-0812">Transmembrane</keyword>